<dbReference type="GO" id="GO:0010181">
    <property type="term" value="F:FMN binding"/>
    <property type="evidence" value="ECO:0007669"/>
    <property type="project" value="InterPro"/>
</dbReference>
<dbReference type="RefSeq" id="WP_274924893.1">
    <property type="nucleotide sequence ID" value="NZ_JAKELO010000002.1"/>
</dbReference>
<dbReference type="EMBL" id="JAKELO010000002">
    <property type="protein sequence ID" value="MDE4908260.1"/>
    <property type="molecule type" value="Genomic_DNA"/>
</dbReference>
<feature type="domain" description="Flavodoxin-like" evidence="1">
    <location>
        <begin position="26"/>
        <end position="131"/>
    </location>
</feature>
<name>A0A9Q4PVQ1_9EURY</name>
<dbReference type="AlphaFoldDB" id="A0A9Q4PVQ1"/>
<proteinExistence type="predicted"/>
<evidence type="ECO:0000313" key="2">
    <source>
        <dbReference type="EMBL" id="MDE4908260.1"/>
    </source>
</evidence>
<dbReference type="Gene3D" id="3.40.50.360">
    <property type="match status" value="1"/>
</dbReference>
<dbReference type="Pfam" id="PF12682">
    <property type="entry name" value="Flavodoxin_4"/>
    <property type="match status" value="1"/>
</dbReference>
<evidence type="ECO:0000259" key="1">
    <source>
        <dbReference type="Pfam" id="PF12682"/>
    </source>
</evidence>
<dbReference type="InterPro" id="IPR029039">
    <property type="entry name" value="Flavoprotein-like_sf"/>
</dbReference>
<dbReference type="SUPFAM" id="SSF52218">
    <property type="entry name" value="Flavoproteins"/>
    <property type="match status" value="1"/>
</dbReference>
<gene>
    <name evidence="2" type="ORF">L0665_06510</name>
</gene>
<dbReference type="InterPro" id="IPR008254">
    <property type="entry name" value="Flavodoxin/NO_synth"/>
</dbReference>
<keyword evidence="3" id="KW-1185">Reference proteome</keyword>
<organism evidence="2 3">
    <name type="scientific">Methanogenium marinum</name>
    <dbReference type="NCBI Taxonomy" id="348610"/>
    <lineage>
        <taxon>Archaea</taxon>
        <taxon>Methanobacteriati</taxon>
        <taxon>Methanobacteriota</taxon>
        <taxon>Stenosarchaea group</taxon>
        <taxon>Methanomicrobia</taxon>
        <taxon>Methanomicrobiales</taxon>
        <taxon>Methanomicrobiaceae</taxon>
        <taxon>Methanogenium</taxon>
    </lineage>
</organism>
<protein>
    <recommendedName>
        <fullName evidence="1">Flavodoxin-like domain-containing protein</fullName>
    </recommendedName>
</protein>
<evidence type="ECO:0000313" key="3">
    <source>
        <dbReference type="Proteomes" id="UP001143747"/>
    </source>
</evidence>
<comment type="caution">
    <text evidence="2">The sequence shown here is derived from an EMBL/GenBank/DDBJ whole genome shotgun (WGS) entry which is preliminary data.</text>
</comment>
<sequence>MTPDTDKTPPKVPIPVAESGEGAVAIIYHSETGHTQAIALNAAEKTGATLIEVRPQHHYCRMGKYLHGAMKAAKSQKDAVYPAEINISPFDIIIVGTPVWSQHPTPVINGAIAALRGVKKGTEAIVFTTCFAHAGRAATPLKDALREVGIPVRKSYEFPNHYLVGKCGTALAKGVDTLQNKRKENNNDSDTA</sequence>
<accession>A0A9Q4PVQ1</accession>
<dbReference type="Proteomes" id="UP001143747">
    <property type="component" value="Unassembled WGS sequence"/>
</dbReference>
<reference evidence="2" key="1">
    <citation type="submission" date="2022-01" db="EMBL/GenBank/DDBJ databases">
        <title>Draft genome of Methanogenium marinum DSM 15558.</title>
        <authorList>
            <person name="Chen S.-C."/>
            <person name="You Y.-T."/>
        </authorList>
    </citation>
    <scope>NUCLEOTIDE SEQUENCE</scope>
    <source>
        <strain evidence="2">DSM 15558</strain>
    </source>
</reference>